<evidence type="ECO:0000256" key="2">
    <source>
        <dbReference type="ARBA" id="ARBA00004613"/>
    </source>
</evidence>
<dbReference type="PANTHER" id="PTHR33353:SF18">
    <property type="entry name" value="ENDOGLUCANASE II"/>
    <property type="match status" value="1"/>
</dbReference>
<feature type="chain" id="PRO_5042260651" description="lytic cellulose monooxygenase (C4-dehydrogenating)" evidence="16">
    <location>
        <begin position="16"/>
        <end position="238"/>
    </location>
</feature>
<evidence type="ECO:0000256" key="8">
    <source>
        <dbReference type="ARBA" id="ARBA00023008"/>
    </source>
</evidence>
<keyword evidence="3" id="KW-0964">Secreted</keyword>
<dbReference type="EC" id="1.14.99.56" evidence="15"/>
<keyword evidence="11" id="KW-0119">Carbohydrate metabolism</keyword>
<protein>
    <recommendedName>
        <fullName evidence="15">lytic cellulose monooxygenase (C4-dehydrogenating)</fullName>
        <ecNumber evidence="15">1.14.99.56</ecNumber>
    </recommendedName>
</protein>
<evidence type="ECO:0000256" key="12">
    <source>
        <dbReference type="ARBA" id="ARBA00023326"/>
    </source>
</evidence>
<comment type="similarity">
    <text evidence="13">Belongs to the polysaccharide monooxygenase AA9 family.</text>
</comment>
<evidence type="ECO:0000256" key="15">
    <source>
        <dbReference type="ARBA" id="ARBA00047174"/>
    </source>
</evidence>
<dbReference type="AlphaFoldDB" id="A0AAD9W2H5"/>
<dbReference type="GO" id="GO:0030245">
    <property type="term" value="P:cellulose catabolic process"/>
    <property type="evidence" value="ECO:0007669"/>
    <property type="project" value="UniProtKB-KW"/>
</dbReference>
<comment type="catalytic activity">
    <reaction evidence="14">
        <text>[(1-&gt;4)-beta-D-glucosyl]n+m + reduced acceptor + O2 = 4-dehydro-beta-D-glucosyl-[(1-&gt;4)-beta-D-glucosyl]n-1 + [(1-&gt;4)-beta-D-glucosyl]m + acceptor + H2O.</text>
        <dbReference type="EC" id="1.14.99.56"/>
    </reaction>
</comment>
<evidence type="ECO:0000256" key="3">
    <source>
        <dbReference type="ARBA" id="ARBA00022525"/>
    </source>
</evidence>
<evidence type="ECO:0000256" key="11">
    <source>
        <dbReference type="ARBA" id="ARBA00023277"/>
    </source>
</evidence>
<evidence type="ECO:0000259" key="17">
    <source>
        <dbReference type="Pfam" id="PF03443"/>
    </source>
</evidence>
<dbReference type="GO" id="GO:0005576">
    <property type="term" value="C:extracellular region"/>
    <property type="evidence" value="ECO:0007669"/>
    <property type="project" value="UniProtKB-SubCell"/>
</dbReference>
<organism evidence="18 19">
    <name type="scientific">Phomopsis amygdali</name>
    <name type="common">Fusicoccum amygdali</name>
    <dbReference type="NCBI Taxonomy" id="1214568"/>
    <lineage>
        <taxon>Eukaryota</taxon>
        <taxon>Fungi</taxon>
        <taxon>Dikarya</taxon>
        <taxon>Ascomycota</taxon>
        <taxon>Pezizomycotina</taxon>
        <taxon>Sordariomycetes</taxon>
        <taxon>Sordariomycetidae</taxon>
        <taxon>Diaporthales</taxon>
        <taxon>Diaporthaceae</taxon>
        <taxon>Diaporthe</taxon>
    </lineage>
</organism>
<dbReference type="InterPro" id="IPR049892">
    <property type="entry name" value="AA9"/>
</dbReference>
<evidence type="ECO:0000256" key="9">
    <source>
        <dbReference type="ARBA" id="ARBA00023033"/>
    </source>
</evidence>
<comment type="caution">
    <text evidence="18">The sequence shown here is derived from an EMBL/GenBank/DDBJ whole genome shotgun (WGS) entry which is preliminary data.</text>
</comment>
<keyword evidence="7" id="KW-0560">Oxidoreductase</keyword>
<keyword evidence="8" id="KW-0186">Copper</keyword>
<keyword evidence="12" id="KW-0624">Polysaccharide degradation</keyword>
<keyword evidence="9" id="KW-0503">Monooxygenase</keyword>
<evidence type="ECO:0000313" key="18">
    <source>
        <dbReference type="EMBL" id="KAK2605723.1"/>
    </source>
</evidence>
<evidence type="ECO:0000256" key="16">
    <source>
        <dbReference type="SAM" id="SignalP"/>
    </source>
</evidence>
<dbReference type="EMBL" id="JAUJFL010000004">
    <property type="protein sequence ID" value="KAK2605723.1"/>
    <property type="molecule type" value="Genomic_DNA"/>
</dbReference>
<gene>
    <name evidence="18" type="ORF">N8I77_008540</name>
</gene>
<dbReference type="GO" id="GO:0046872">
    <property type="term" value="F:metal ion binding"/>
    <property type="evidence" value="ECO:0007669"/>
    <property type="project" value="UniProtKB-KW"/>
</dbReference>
<dbReference type="Proteomes" id="UP001265746">
    <property type="component" value="Unassembled WGS sequence"/>
</dbReference>
<feature type="domain" description="Auxiliary Activity family 9 catalytic" evidence="17">
    <location>
        <begin position="16"/>
        <end position="228"/>
    </location>
</feature>
<dbReference type="Gene3D" id="2.70.50.70">
    <property type="match status" value="1"/>
</dbReference>
<dbReference type="InterPro" id="IPR005103">
    <property type="entry name" value="AA9_LPMO"/>
</dbReference>
<comment type="cofactor">
    <cofactor evidence="1">
        <name>Cu(2+)</name>
        <dbReference type="ChEBI" id="CHEBI:29036"/>
    </cofactor>
</comment>
<evidence type="ECO:0000256" key="6">
    <source>
        <dbReference type="ARBA" id="ARBA00023001"/>
    </source>
</evidence>
<name>A0AAD9W2H5_PHOAM</name>
<feature type="signal peptide" evidence="16">
    <location>
        <begin position="1"/>
        <end position="15"/>
    </location>
</feature>
<keyword evidence="10" id="KW-1015">Disulfide bond</keyword>
<reference evidence="18" key="1">
    <citation type="submission" date="2023-06" db="EMBL/GenBank/DDBJ databases">
        <authorList>
            <person name="Noh H."/>
        </authorList>
    </citation>
    <scope>NUCLEOTIDE SEQUENCE</scope>
    <source>
        <strain evidence="18">DUCC20226</strain>
    </source>
</reference>
<keyword evidence="4" id="KW-0479">Metal-binding</keyword>
<dbReference type="Pfam" id="PF03443">
    <property type="entry name" value="AA9"/>
    <property type="match status" value="1"/>
</dbReference>
<evidence type="ECO:0000256" key="10">
    <source>
        <dbReference type="ARBA" id="ARBA00023157"/>
    </source>
</evidence>
<evidence type="ECO:0000256" key="1">
    <source>
        <dbReference type="ARBA" id="ARBA00001973"/>
    </source>
</evidence>
<dbReference type="CDD" id="cd21175">
    <property type="entry name" value="LPMO_AA9"/>
    <property type="match status" value="1"/>
</dbReference>
<accession>A0AAD9W2H5</accession>
<evidence type="ECO:0000256" key="5">
    <source>
        <dbReference type="ARBA" id="ARBA00022729"/>
    </source>
</evidence>
<evidence type="ECO:0000256" key="7">
    <source>
        <dbReference type="ARBA" id="ARBA00023002"/>
    </source>
</evidence>
<dbReference type="PANTHER" id="PTHR33353">
    <property type="entry name" value="PUTATIVE (AFU_ORTHOLOGUE AFUA_1G12560)-RELATED"/>
    <property type="match status" value="1"/>
</dbReference>
<evidence type="ECO:0000256" key="14">
    <source>
        <dbReference type="ARBA" id="ARBA00045077"/>
    </source>
</evidence>
<keyword evidence="5 16" id="KW-0732">Signal</keyword>
<evidence type="ECO:0000313" key="19">
    <source>
        <dbReference type="Proteomes" id="UP001265746"/>
    </source>
</evidence>
<comment type="subcellular location">
    <subcellularLocation>
        <location evidence="2">Secreted</location>
    </subcellularLocation>
</comment>
<evidence type="ECO:0000256" key="4">
    <source>
        <dbReference type="ARBA" id="ARBA00022723"/>
    </source>
</evidence>
<proteinExistence type="inferred from homology"/>
<sequence>MKVLISILAASLVSAHTIFSSLEVGGTNHGVGNGVRVPSYNGPVEDVTSNSVACNGPPNPTSATSKIIDVQADSTVTATWRYMLNTGGTAPNDIMDSSHKGPTIAYLKKVTDATTDSGVGGGWFKIQEDGLNNGVWGTEKVINGQGKHQIKIPSCIAPGQYLLRAEMIALHGASNYPGAQFYMECAQINVVGGTGSKTPSNTVSFPGAYKGTDPGVKVNIYYPPLTSYTIPGPSVFTC</sequence>
<evidence type="ECO:0000256" key="13">
    <source>
        <dbReference type="ARBA" id="ARBA00044502"/>
    </source>
</evidence>
<keyword evidence="6" id="KW-0136">Cellulose degradation</keyword>
<dbReference type="GO" id="GO:0004497">
    <property type="term" value="F:monooxygenase activity"/>
    <property type="evidence" value="ECO:0007669"/>
    <property type="project" value="UniProtKB-KW"/>
</dbReference>
<keyword evidence="19" id="KW-1185">Reference proteome</keyword>